<gene>
    <name evidence="1" type="ORF">TNCT_152131</name>
</gene>
<accession>A0A8X6H5J0</accession>
<proteinExistence type="predicted"/>
<dbReference type="Proteomes" id="UP000887116">
    <property type="component" value="Unassembled WGS sequence"/>
</dbReference>
<dbReference type="AlphaFoldDB" id="A0A8X6H5J0"/>
<organism evidence="1 2">
    <name type="scientific">Trichonephila clavata</name>
    <name type="common">Joro spider</name>
    <name type="synonym">Nephila clavata</name>
    <dbReference type="NCBI Taxonomy" id="2740835"/>
    <lineage>
        <taxon>Eukaryota</taxon>
        <taxon>Metazoa</taxon>
        <taxon>Ecdysozoa</taxon>
        <taxon>Arthropoda</taxon>
        <taxon>Chelicerata</taxon>
        <taxon>Arachnida</taxon>
        <taxon>Araneae</taxon>
        <taxon>Araneomorphae</taxon>
        <taxon>Entelegynae</taxon>
        <taxon>Araneoidea</taxon>
        <taxon>Nephilidae</taxon>
        <taxon>Trichonephila</taxon>
    </lineage>
</organism>
<reference evidence="1" key="1">
    <citation type="submission" date="2020-07" db="EMBL/GenBank/DDBJ databases">
        <title>Multicomponent nature underlies the extraordinary mechanical properties of spider dragline silk.</title>
        <authorList>
            <person name="Kono N."/>
            <person name="Nakamura H."/>
            <person name="Mori M."/>
            <person name="Yoshida Y."/>
            <person name="Ohtoshi R."/>
            <person name="Malay A.D."/>
            <person name="Moran D.A.P."/>
            <person name="Tomita M."/>
            <person name="Numata K."/>
            <person name="Arakawa K."/>
        </authorList>
    </citation>
    <scope>NUCLEOTIDE SEQUENCE</scope>
</reference>
<comment type="caution">
    <text evidence="1">The sequence shown here is derived from an EMBL/GenBank/DDBJ whole genome shotgun (WGS) entry which is preliminary data.</text>
</comment>
<protein>
    <submittedName>
        <fullName evidence="1">Uncharacterized protein</fullName>
    </submittedName>
</protein>
<evidence type="ECO:0000313" key="1">
    <source>
        <dbReference type="EMBL" id="GFR17338.1"/>
    </source>
</evidence>
<evidence type="ECO:0000313" key="2">
    <source>
        <dbReference type="Proteomes" id="UP000887116"/>
    </source>
</evidence>
<name>A0A8X6H5J0_TRICU</name>
<sequence length="96" mass="10969">MVLTTCGIYSTTISDRYVSSKSQEIDLKLMVFLKDTATVVLVSWFEQRHQMVNELISTYFVSIQLQQLFIRMQSSTLTSIHMSQPAPDAMLMNDNA</sequence>
<dbReference type="EMBL" id="BMAO01017643">
    <property type="protein sequence ID" value="GFR17338.1"/>
    <property type="molecule type" value="Genomic_DNA"/>
</dbReference>
<keyword evidence="2" id="KW-1185">Reference proteome</keyword>